<comment type="similarity">
    <text evidence="9">Belongs to the BCD1 family.</text>
</comment>
<keyword evidence="17" id="KW-1185">Reference proteome</keyword>
<dbReference type="GO" id="GO:0048254">
    <property type="term" value="P:snoRNA localization"/>
    <property type="evidence" value="ECO:0007669"/>
    <property type="project" value="TreeGrafter"/>
</dbReference>
<dbReference type="PANTHER" id="PTHR13483:SF3">
    <property type="entry name" value="BOX C_D SNORNA PROTEIN 1"/>
    <property type="match status" value="1"/>
</dbReference>
<dbReference type="GO" id="GO:0008270">
    <property type="term" value="F:zinc ion binding"/>
    <property type="evidence" value="ECO:0007669"/>
    <property type="project" value="UniProtKB-UniRule"/>
</dbReference>
<keyword evidence="4" id="KW-0479">Metal-binding</keyword>
<dbReference type="InterPro" id="IPR057721">
    <property type="entry name" value="BCD1_alpha/beta"/>
</dbReference>
<evidence type="ECO:0000256" key="12">
    <source>
        <dbReference type="ARBA" id="ARBA00077531"/>
    </source>
</evidence>
<dbReference type="GO" id="GO:0000463">
    <property type="term" value="P:maturation of LSU-rRNA from tricistronic rRNA transcript (SSU-rRNA, 5.8S rRNA, LSU-rRNA)"/>
    <property type="evidence" value="ECO:0007669"/>
    <property type="project" value="TreeGrafter"/>
</dbReference>
<keyword evidence="5 13" id="KW-0863">Zinc-finger</keyword>
<dbReference type="AlphaFoldDB" id="A0AAD9MYT2"/>
<keyword evidence="6" id="KW-0862">Zinc</keyword>
<name>A0AAD9MYT2_9ANNE</name>
<keyword evidence="2" id="KW-0690">Ribosome biogenesis</keyword>
<evidence type="ECO:0000259" key="15">
    <source>
        <dbReference type="PROSITE" id="PS51083"/>
    </source>
</evidence>
<accession>A0AAD9MYT2</accession>
<comment type="caution">
    <text evidence="16">The sequence shown here is derived from an EMBL/GenBank/DDBJ whole genome shotgun (WGS) entry which is preliminary data.</text>
</comment>
<dbReference type="SUPFAM" id="SSF144232">
    <property type="entry name" value="HIT/MYND zinc finger-like"/>
    <property type="match status" value="1"/>
</dbReference>
<evidence type="ECO:0000256" key="13">
    <source>
        <dbReference type="PROSITE-ProRule" id="PRU00453"/>
    </source>
</evidence>
<dbReference type="Gene3D" id="3.30.60.190">
    <property type="match status" value="1"/>
</dbReference>
<protein>
    <recommendedName>
        <fullName evidence="11">Box C/D snoRNA protein 1</fullName>
    </recommendedName>
    <alternativeName>
        <fullName evidence="12">Zinc finger HIT domain-containing protein 6</fullName>
    </alternativeName>
</protein>
<sequence>MFTASRCEMCGENPAKYKCPKCSIRTCSLPCVKHHKTERNCDGIRDKTKFVEVSKFTDIDLLSDYRFLEDAGRKADSANRDNFENRKRNNWQRTKLLRHCKRNNIRLMSMPYSMSKRQQNKSRVHYETQSIIWMMEWNFPNAEAKYFDTFSDKCLLSTCLKKFIDPVESDPVIRHTLKPYVADGTDHVNVFMKVEGLQANCIRYYEFDKEKSLSDNLEGKLVVEFPTVYVVLSDKADQFTLLRDGEEQQLAEFQKIVASCAENPECQFSHDNQRGVKRHRGYRMRQRRRGGSTQPQN</sequence>
<proteinExistence type="inferred from homology"/>
<evidence type="ECO:0000256" key="3">
    <source>
        <dbReference type="ARBA" id="ARBA00022553"/>
    </source>
</evidence>
<dbReference type="GO" id="GO:0005634">
    <property type="term" value="C:nucleus"/>
    <property type="evidence" value="ECO:0007669"/>
    <property type="project" value="TreeGrafter"/>
</dbReference>
<evidence type="ECO:0000256" key="10">
    <source>
        <dbReference type="ARBA" id="ARBA00061949"/>
    </source>
</evidence>
<keyword evidence="1" id="KW-1017">Isopeptide bond</keyword>
<dbReference type="Pfam" id="PF25790">
    <property type="entry name" value="BCD1"/>
    <property type="match status" value="1"/>
</dbReference>
<comment type="function">
    <text evidence="8">Required for box C/D snoRNAs accumulation involved in snoRNA processing, snoRNA transport to the nucleolus and ribosome biogenesis.</text>
</comment>
<evidence type="ECO:0000256" key="11">
    <source>
        <dbReference type="ARBA" id="ARBA00068630"/>
    </source>
</evidence>
<evidence type="ECO:0000256" key="7">
    <source>
        <dbReference type="ARBA" id="ARBA00022843"/>
    </source>
</evidence>
<dbReference type="FunFam" id="3.30.60.190:FF:000001">
    <property type="entry name" value="box C/D snoRNA protein 1"/>
    <property type="match status" value="1"/>
</dbReference>
<evidence type="ECO:0000256" key="9">
    <source>
        <dbReference type="ARBA" id="ARBA00049654"/>
    </source>
</evidence>
<feature type="region of interest" description="Disordered" evidence="14">
    <location>
        <begin position="268"/>
        <end position="297"/>
    </location>
</feature>
<keyword evidence="7" id="KW-0832">Ubl conjugation</keyword>
<dbReference type="GO" id="GO:0000492">
    <property type="term" value="P:box C/D snoRNP assembly"/>
    <property type="evidence" value="ECO:0007669"/>
    <property type="project" value="TreeGrafter"/>
</dbReference>
<evidence type="ECO:0000313" key="16">
    <source>
        <dbReference type="EMBL" id="KAK2150802.1"/>
    </source>
</evidence>
<feature type="compositionally biased region" description="Basic residues" evidence="14">
    <location>
        <begin position="275"/>
        <end position="290"/>
    </location>
</feature>
<feature type="domain" description="HIT-type" evidence="15">
    <location>
        <begin position="7"/>
        <end position="41"/>
    </location>
</feature>
<keyword evidence="3" id="KW-0597">Phosphoprotein</keyword>
<dbReference type="EMBL" id="JAODUP010000387">
    <property type="protein sequence ID" value="KAK2150802.1"/>
    <property type="molecule type" value="Genomic_DNA"/>
</dbReference>
<evidence type="ECO:0000256" key="1">
    <source>
        <dbReference type="ARBA" id="ARBA00022499"/>
    </source>
</evidence>
<dbReference type="PANTHER" id="PTHR13483">
    <property type="entry name" value="BOX C_D SNORNA PROTEIN 1-RELATED"/>
    <property type="match status" value="1"/>
</dbReference>
<organism evidence="16 17">
    <name type="scientific">Paralvinella palmiformis</name>
    <dbReference type="NCBI Taxonomy" id="53620"/>
    <lineage>
        <taxon>Eukaryota</taxon>
        <taxon>Metazoa</taxon>
        <taxon>Spiralia</taxon>
        <taxon>Lophotrochozoa</taxon>
        <taxon>Annelida</taxon>
        <taxon>Polychaeta</taxon>
        <taxon>Sedentaria</taxon>
        <taxon>Canalipalpata</taxon>
        <taxon>Terebellida</taxon>
        <taxon>Terebelliformia</taxon>
        <taxon>Alvinellidae</taxon>
        <taxon>Paralvinella</taxon>
    </lineage>
</organism>
<dbReference type="PROSITE" id="PS51083">
    <property type="entry name" value="ZF_HIT"/>
    <property type="match status" value="1"/>
</dbReference>
<evidence type="ECO:0000256" key="2">
    <source>
        <dbReference type="ARBA" id="ARBA00022517"/>
    </source>
</evidence>
<dbReference type="GO" id="GO:0070761">
    <property type="term" value="C:pre-snoRNP complex"/>
    <property type="evidence" value="ECO:0007669"/>
    <property type="project" value="TreeGrafter"/>
</dbReference>
<dbReference type="Proteomes" id="UP001208570">
    <property type="component" value="Unassembled WGS sequence"/>
</dbReference>
<evidence type="ECO:0000256" key="4">
    <source>
        <dbReference type="ARBA" id="ARBA00022723"/>
    </source>
</evidence>
<evidence type="ECO:0000256" key="8">
    <source>
        <dbReference type="ARBA" id="ARBA00049598"/>
    </source>
</evidence>
<evidence type="ECO:0000256" key="5">
    <source>
        <dbReference type="ARBA" id="ARBA00022771"/>
    </source>
</evidence>
<comment type="subunit">
    <text evidence="10">Interacts with FBL, SNU13, NOP58, NUFIP1, RUVBL1, RUVBL2 and TAF9. Interacts (via HIT-type zinc finger) with the RUVBL1/RUVBL2 complex in the presence of ADP.</text>
</comment>
<dbReference type="InterPro" id="IPR007529">
    <property type="entry name" value="Znf_HIT"/>
</dbReference>
<dbReference type="CDD" id="cd23023">
    <property type="entry name" value="zf-HIT_BCD1"/>
    <property type="match status" value="1"/>
</dbReference>
<dbReference type="Pfam" id="PF04438">
    <property type="entry name" value="zf-HIT"/>
    <property type="match status" value="1"/>
</dbReference>
<evidence type="ECO:0000313" key="17">
    <source>
        <dbReference type="Proteomes" id="UP001208570"/>
    </source>
</evidence>
<dbReference type="InterPro" id="IPR051639">
    <property type="entry name" value="BCD1"/>
</dbReference>
<evidence type="ECO:0000256" key="14">
    <source>
        <dbReference type="SAM" id="MobiDB-lite"/>
    </source>
</evidence>
<gene>
    <name evidence="16" type="ORF">LSH36_387g00041</name>
</gene>
<evidence type="ECO:0000256" key="6">
    <source>
        <dbReference type="ARBA" id="ARBA00022833"/>
    </source>
</evidence>
<reference evidence="16" key="1">
    <citation type="journal article" date="2023" name="Mol. Biol. Evol.">
        <title>Third-Generation Sequencing Reveals the Adaptive Role of the Epigenome in Three Deep-Sea Polychaetes.</title>
        <authorList>
            <person name="Perez M."/>
            <person name="Aroh O."/>
            <person name="Sun Y."/>
            <person name="Lan Y."/>
            <person name="Juniper S.K."/>
            <person name="Young C.R."/>
            <person name="Angers B."/>
            <person name="Qian P.Y."/>
        </authorList>
    </citation>
    <scope>NUCLEOTIDE SEQUENCE</scope>
    <source>
        <strain evidence="16">P08H-3</strain>
    </source>
</reference>